<evidence type="ECO:0000256" key="17">
    <source>
        <dbReference type="ARBA" id="ARBA00055141"/>
    </source>
</evidence>
<evidence type="ECO:0000313" key="24">
    <source>
        <dbReference type="Proteomes" id="UP000502823"/>
    </source>
</evidence>
<dbReference type="FunFam" id="2.60.40.340:FF:000002">
    <property type="entry name" value="Nuclear factor of activated T-cells 5, tonicity-responsive"/>
    <property type="match status" value="1"/>
</dbReference>
<evidence type="ECO:0000256" key="8">
    <source>
        <dbReference type="ARBA" id="ARBA00022763"/>
    </source>
</evidence>
<keyword evidence="5" id="KW-0963">Cytoplasm</keyword>
<evidence type="ECO:0000256" key="3">
    <source>
        <dbReference type="ARBA" id="ARBA00004496"/>
    </source>
</evidence>
<keyword evidence="16" id="KW-0539">Nucleus</keyword>
<feature type="region of interest" description="Disordered" evidence="21">
    <location>
        <begin position="1"/>
        <end position="20"/>
    </location>
</feature>
<dbReference type="GO" id="GO:0005667">
    <property type="term" value="C:transcription regulator complex"/>
    <property type="evidence" value="ECO:0007669"/>
    <property type="project" value="TreeGrafter"/>
</dbReference>
<feature type="non-terminal residue" evidence="23">
    <location>
        <position position="433"/>
    </location>
</feature>
<dbReference type="Pfam" id="PF16179">
    <property type="entry name" value="RHD_dimer"/>
    <property type="match status" value="1"/>
</dbReference>
<dbReference type="SMART" id="SM00429">
    <property type="entry name" value="IPT"/>
    <property type="match status" value="1"/>
</dbReference>
<keyword evidence="6" id="KW-1017">Isopeptide bond</keyword>
<evidence type="ECO:0000256" key="20">
    <source>
        <dbReference type="ARBA" id="ARBA00080722"/>
    </source>
</evidence>
<keyword evidence="9" id="KW-0013">ADP-ribosylation</keyword>
<feature type="domain" description="RHD" evidence="22">
    <location>
        <begin position="144"/>
        <end position="308"/>
    </location>
</feature>
<dbReference type="PANTHER" id="PTHR12533">
    <property type="entry name" value="NFAT"/>
    <property type="match status" value="1"/>
</dbReference>
<dbReference type="GO" id="GO:0005694">
    <property type="term" value="C:chromosome"/>
    <property type="evidence" value="ECO:0007669"/>
    <property type="project" value="UniProtKB-SubCell"/>
</dbReference>
<sequence>MAARTQERTTVDPCDNSNDSGLGFDHHLEFQLAARSTVRFADQEVSWLNEHSEVKRKKLEIKLESDDANDNFSFPETMSKRDKRGEESGRLAPKAGEAVGHAETAPGAVPRTQSRPQAIVNRRSAGVSLASQLPGMSRDGKTHLQILCQPEQQHRARYQTEGSRGAVKDRSGNGFPVVKLVGYNKPATLQVFIGTDVGRVAPHMFYQACRVSGKNSTPCMERKIDGTIVIEVDFDPAKDMTITCDCVGILKERNVDVEHRFPDQSGSRNKKKSTRCRMVFRTTITHPDDTIEILQTTSQPIVCTQPPGVPEICKKSLSACPCTGGMELFVLGKNFLKDTQVVFQDGDALPETPWKQSVQPDKEFLQQTHLVCVVPPYRQLDIIEPVTVRLVVVSSGKTSEPHNFTYTPTLQPSALTPDGMQPCVTLVQSAVSH</sequence>
<dbReference type="InterPro" id="IPR037059">
    <property type="entry name" value="RHD_DNA_bind_dom_sf"/>
</dbReference>
<dbReference type="PANTHER" id="PTHR12533:SF7">
    <property type="entry name" value="NFAT NUCLEAR FACTOR, ISOFORM B"/>
    <property type="match status" value="1"/>
</dbReference>
<evidence type="ECO:0000256" key="2">
    <source>
        <dbReference type="ARBA" id="ARBA00004286"/>
    </source>
</evidence>
<reference evidence="24" key="1">
    <citation type="submission" date="2020-01" db="EMBL/GenBank/DDBJ databases">
        <title>Draft genome sequence of the Termite Coptotermes fromosanus.</title>
        <authorList>
            <person name="Itakura S."/>
            <person name="Yosikawa Y."/>
            <person name="Umezawa K."/>
        </authorList>
    </citation>
    <scope>NUCLEOTIDE SEQUENCE [LARGE SCALE GENOMIC DNA]</scope>
</reference>
<evidence type="ECO:0000256" key="14">
    <source>
        <dbReference type="ARBA" id="ARBA00023159"/>
    </source>
</evidence>
<evidence type="ECO:0000256" key="6">
    <source>
        <dbReference type="ARBA" id="ARBA00022499"/>
    </source>
</evidence>
<dbReference type="InterPro" id="IPR013783">
    <property type="entry name" value="Ig-like_fold"/>
</dbReference>
<evidence type="ECO:0000256" key="21">
    <source>
        <dbReference type="SAM" id="MobiDB-lite"/>
    </source>
</evidence>
<keyword evidence="8" id="KW-0227">DNA damage</keyword>
<dbReference type="PROSITE" id="PS50254">
    <property type="entry name" value="REL_2"/>
    <property type="match status" value="1"/>
</dbReference>
<evidence type="ECO:0000256" key="19">
    <source>
        <dbReference type="ARBA" id="ARBA00072227"/>
    </source>
</evidence>
<keyword evidence="15" id="KW-0804">Transcription</keyword>
<dbReference type="GO" id="GO:0048731">
    <property type="term" value="P:system development"/>
    <property type="evidence" value="ECO:0007669"/>
    <property type="project" value="UniProtKB-ARBA"/>
</dbReference>
<dbReference type="InterPro" id="IPR014756">
    <property type="entry name" value="Ig_E-set"/>
</dbReference>
<evidence type="ECO:0000256" key="7">
    <source>
        <dbReference type="ARBA" id="ARBA00022553"/>
    </source>
</evidence>
<feature type="compositionally biased region" description="Basic and acidic residues" evidence="21">
    <location>
        <begin position="1"/>
        <end position="10"/>
    </location>
</feature>
<keyword evidence="7" id="KW-0597">Phosphoprotein</keyword>
<dbReference type="InParanoid" id="A0A6L2Q9J6"/>
<dbReference type="EMBL" id="BLKM01000907">
    <property type="protein sequence ID" value="GFG39588.1"/>
    <property type="molecule type" value="Genomic_DNA"/>
</dbReference>
<feature type="region of interest" description="Disordered" evidence="21">
    <location>
        <begin position="68"/>
        <end position="117"/>
    </location>
</feature>
<evidence type="ECO:0000256" key="5">
    <source>
        <dbReference type="ARBA" id="ARBA00022490"/>
    </source>
</evidence>
<evidence type="ECO:0000256" key="1">
    <source>
        <dbReference type="ARBA" id="ARBA00004123"/>
    </source>
</evidence>
<evidence type="ECO:0000256" key="16">
    <source>
        <dbReference type="ARBA" id="ARBA00023242"/>
    </source>
</evidence>
<dbReference type="GO" id="GO:0005634">
    <property type="term" value="C:nucleus"/>
    <property type="evidence" value="ECO:0007669"/>
    <property type="project" value="UniProtKB-SubCell"/>
</dbReference>
<dbReference type="InterPro" id="IPR008366">
    <property type="entry name" value="NFAT"/>
</dbReference>
<keyword evidence="10" id="KW-0832">Ubl conjugation</keyword>
<dbReference type="InterPro" id="IPR008967">
    <property type="entry name" value="p53-like_TF_DNA-bd_sf"/>
</dbReference>
<protein>
    <recommendedName>
        <fullName evidence="19">Nuclear factor of activated T-cells 5</fullName>
    </recommendedName>
    <alternativeName>
        <fullName evidence="20">T-cell transcription factor NFAT5</fullName>
    </alternativeName>
</protein>
<dbReference type="GO" id="GO:0045944">
    <property type="term" value="P:positive regulation of transcription by RNA polymerase II"/>
    <property type="evidence" value="ECO:0007669"/>
    <property type="project" value="UniProtKB-ARBA"/>
</dbReference>
<feature type="compositionally biased region" description="Basic and acidic residues" evidence="21">
    <location>
        <begin position="78"/>
        <end position="89"/>
    </location>
</feature>
<dbReference type="GO" id="GO:0000981">
    <property type="term" value="F:DNA-binding transcription factor activity, RNA polymerase II-specific"/>
    <property type="evidence" value="ECO:0007669"/>
    <property type="project" value="TreeGrafter"/>
</dbReference>
<dbReference type="Pfam" id="PF00554">
    <property type="entry name" value="RHD_DNA_bind"/>
    <property type="match status" value="1"/>
</dbReference>
<name>A0A6L2Q9J6_COPFO</name>
<dbReference type="GO" id="GO:0006974">
    <property type="term" value="P:DNA damage response"/>
    <property type="evidence" value="ECO:0007669"/>
    <property type="project" value="UniProtKB-KW"/>
</dbReference>
<dbReference type="InterPro" id="IPR002909">
    <property type="entry name" value="IPT_dom"/>
</dbReference>
<evidence type="ECO:0000256" key="12">
    <source>
        <dbReference type="ARBA" id="ARBA00023015"/>
    </source>
</evidence>
<dbReference type="Proteomes" id="UP000502823">
    <property type="component" value="Unassembled WGS sequence"/>
</dbReference>
<evidence type="ECO:0000256" key="13">
    <source>
        <dbReference type="ARBA" id="ARBA00023125"/>
    </source>
</evidence>
<dbReference type="Gene3D" id="2.60.40.10">
    <property type="entry name" value="Immunoglobulins"/>
    <property type="match status" value="1"/>
</dbReference>
<keyword evidence="14" id="KW-0010">Activator</keyword>
<evidence type="ECO:0000313" key="23">
    <source>
        <dbReference type="EMBL" id="GFG39588.1"/>
    </source>
</evidence>
<dbReference type="InterPro" id="IPR011539">
    <property type="entry name" value="RHD_DNA_bind_dom"/>
</dbReference>
<dbReference type="AlphaFoldDB" id="A0A6L2Q9J6"/>
<dbReference type="GO" id="GO:0005737">
    <property type="term" value="C:cytoplasm"/>
    <property type="evidence" value="ECO:0007669"/>
    <property type="project" value="UniProtKB-SubCell"/>
</dbReference>
<comment type="subcellular location">
    <subcellularLocation>
        <location evidence="2">Chromosome</location>
    </subcellularLocation>
    <subcellularLocation>
        <location evidence="3">Cytoplasm</location>
    </subcellularLocation>
    <subcellularLocation>
        <location evidence="1">Nucleus</location>
    </subcellularLocation>
</comment>
<evidence type="ECO:0000256" key="18">
    <source>
        <dbReference type="ARBA" id="ARBA00065799"/>
    </source>
</evidence>
<dbReference type="SUPFAM" id="SSF49417">
    <property type="entry name" value="p53-like transcription factors"/>
    <property type="match status" value="1"/>
</dbReference>
<comment type="caution">
    <text evidence="23">The sequence shown here is derived from an EMBL/GenBank/DDBJ whole genome shotgun (WGS) entry which is preliminary data.</text>
</comment>
<dbReference type="GO" id="GO:0010467">
    <property type="term" value="P:gene expression"/>
    <property type="evidence" value="ECO:0007669"/>
    <property type="project" value="UniProtKB-ARBA"/>
</dbReference>
<keyword evidence="12" id="KW-0805">Transcription regulation</keyword>
<dbReference type="InterPro" id="IPR032397">
    <property type="entry name" value="RHD_dimer"/>
</dbReference>
<evidence type="ECO:0000256" key="15">
    <source>
        <dbReference type="ARBA" id="ARBA00023163"/>
    </source>
</evidence>
<dbReference type="FunFam" id="2.60.40.10:FF:000174">
    <property type="entry name" value="Nuclear factor of activated T-cells 5, tonicity-responsive"/>
    <property type="match status" value="1"/>
</dbReference>
<organism evidence="23 24">
    <name type="scientific">Coptotermes formosanus</name>
    <name type="common">Formosan subterranean termite</name>
    <dbReference type="NCBI Taxonomy" id="36987"/>
    <lineage>
        <taxon>Eukaryota</taxon>
        <taxon>Metazoa</taxon>
        <taxon>Ecdysozoa</taxon>
        <taxon>Arthropoda</taxon>
        <taxon>Hexapoda</taxon>
        <taxon>Insecta</taxon>
        <taxon>Pterygota</taxon>
        <taxon>Neoptera</taxon>
        <taxon>Polyneoptera</taxon>
        <taxon>Dictyoptera</taxon>
        <taxon>Blattodea</taxon>
        <taxon>Blattoidea</taxon>
        <taxon>Termitoidae</taxon>
        <taxon>Rhinotermitidae</taxon>
        <taxon>Coptotermes</taxon>
    </lineage>
</organism>
<comment type="subunit">
    <text evidence="18">Homodimer when bound to DNA, completely encircles its DNA target. Interacts with CIDEC; this interaction is direct and retains NFAT5 in the cytoplasm. Does not bind with Fos and Jun transcription factors. Interacts with DDX5 and DDX17; this interaction leads to DDX5/DDX17 recruitment to LNC2 and S100A4 promoters and NFAT5-mediated DDX5/DDX17-enhanced transactivation.</text>
</comment>
<accession>A0A6L2Q9J6</accession>
<dbReference type="PRINTS" id="PR01789">
    <property type="entry name" value="NUCFACTORATC"/>
</dbReference>
<evidence type="ECO:0000256" key="4">
    <source>
        <dbReference type="ARBA" id="ARBA00022454"/>
    </source>
</evidence>
<dbReference type="Gene3D" id="2.60.40.340">
    <property type="entry name" value="Rel homology domain (RHD), DNA-binding domain"/>
    <property type="match status" value="1"/>
</dbReference>
<comment type="function">
    <text evidence="17">Transcription factor involved, among others, in the transcriptional regulation of osmoprotective and inflammatory genes. Binds the DNA consensus sequence 5'-[ACT][AG]TGGAAA[CAT]A[TA][ATC][CA][ATG][GT][GAC][CG][CT]-3'. Mediates the transcriptional response to hypertonicity. Positively regulates the transcription of LCN2 and S100A4 genes; optimal transactivation of these genes requires the presence of DDX5/DDX17. Also involved in the DNA damage response by preventing formation of R-loops; R-loops are composed of a DNA:RNA hybrid and the associated non-template single-stranded DNA.</text>
</comment>
<keyword evidence="4" id="KW-0158">Chromosome</keyword>
<dbReference type="GO" id="GO:0000978">
    <property type="term" value="F:RNA polymerase II cis-regulatory region sequence-specific DNA binding"/>
    <property type="evidence" value="ECO:0007669"/>
    <property type="project" value="TreeGrafter"/>
</dbReference>
<evidence type="ECO:0000259" key="22">
    <source>
        <dbReference type="PROSITE" id="PS50254"/>
    </source>
</evidence>
<gene>
    <name evidence="23" type="ORF">Cfor_01018</name>
</gene>
<keyword evidence="11" id="KW-0007">Acetylation</keyword>
<evidence type="ECO:0000256" key="10">
    <source>
        <dbReference type="ARBA" id="ARBA00022843"/>
    </source>
</evidence>
<evidence type="ECO:0000256" key="9">
    <source>
        <dbReference type="ARBA" id="ARBA00022765"/>
    </source>
</evidence>
<dbReference type="GO" id="GO:1902531">
    <property type="term" value="P:regulation of intracellular signal transduction"/>
    <property type="evidence" value="ECO:0007669"/>
    <property type="project" value="UniProtKB-ARBA"/>
</dbReference>
<dbReference type="GO" id="GO:0048468">
    <property type="term" value="P:cell development"/>
    <property type="evidence" value="ECO:0007669"/>
    <property type="project" value="UniProtKB-ARBA"/>
</dbReference>
<keyword evidence="24" id="KW-1185">Reference proteome</keyword>
<dbReference type="OrthoDB" id="5346094at2759"/>
<keyword evidence="13" id="KW-0238">DNA-binding</keyword>
<proteinExistence type="predicted"/>
<evidence type="ECO:0000256" key="11">
    <source>
        <dbReference type="ARBA" id="ARBA00022990"/>
    </source>
</evidence>
<dbReference type="SUPFAM" id="SSF81296">
    <property type="entry name" value="E set domains"/>
    <property type="match status" value="1"/>
</dbReference>